<dbReference type="Proteomes" id="UP000006072">
    <property type="component" value="Unassembled WGS sequence"/>
</dbReference>
<reference evidence="2 3" key="1">
    <citation type="journal article" date="2012" name="J. Bacteriol.">
        <title>Complete Genome Sequence of Mycobacterium vaccae Type Strain ATCC 25954.</title>
        <authorList>
            <person name="Ho Y.S."/>
            <person name="Adroub S.A."/>
            <person name="Abadi M."/>
            <person name="Al Alwan B."/>
            <person name="Alkhateeb R."/>
            <person name="Gao G."/>
            <person name="Ragab A."/>
            <person name="Ali S."/>
            <person name="van Soolingen D."/>
            <person name="Bitter W."/>
            <person name="Pain A."/>
            <person name="Abdallah A.M."/>
        </authorList>
    </citation>
    <scope>NUCLEOTIDE SEQUENCE [LARGE SCALE GENOMIC DNA]</scope>
    <source>
        <strain evidence="2 3">ATCC 25954</strain>
    </source>
</reference>
<accession>K0UW07</accession>
<dbReference type="HOGENOM" id="CLU_3202343_0_0_11"/>
<gene>
    <name evidence="2" type="ORF">MVAC_12818</name>
</gene>
<dbReference type="EMBL" id="ALQA01000023">
    <property type="protein sequence ID" value="EJZ09265.1"/>
    <property type="molecule type" value="Genomic_DNA"/>
</dbReference>
<evidence type="ECO:0000313" key="2">
    <source>
        <dbReference type="EMBL" id="EJZ09265.1"/>
    </source>
</evidence>
<dbReference type="RefSeq" id="WP_003931229.1">
    <property type="nucleotide sequence ID" value="NZ_JH814693.1"/>
</dbReference>
<evidence type="ECO:0000313" key="3">
    <source>
        <dbReference type="Proteomes" id="UP000006072"/>
    </source>
</evidence>
<organism evidence="2 3">
    <name type="scientific">Mycolicibacterium vaccae ATCC 25954</name>
    <dbReference type="NCBI Taxonomy" id="1194972"/>
    <lineage>
        <taxon>Bacteria</taxon>
        <taxon>Bacillati</taxon>
        <taxon>Actinomycetota</taxon>
        <taxon>Actinomycetes</taxon>
        <taxon>Mycobacteriales</taxon>
        <taxon>Mycobacteriaceae</taxon>
        <taxon>Mycolicibacterium</taxon>
    </lineage>
</organism>
<feature type="region of interest" description="Disordered" evidence="1">
    <location>
        <begin position="1"/>
        <end position="21"/>
    </location>
</feature>
<dbReference type="PATRIC" id="fig|1194972.3.peg.2565"/>
<name>K0UW07_MYCVA</name>
<evidence type="ECO:0000256" key="1">
    <source>
        <dbReference type="SAM" id="MobiDB-lite"/>
    </source>
</evidence>
<sequence>MPTERYPRQTRWTGVPADGEDGIHFTEQNNLALGEALRDPVLRLV</sequence>
<dbReference type="AlphaFoldDB" id="K0UW07"/>
<keyword evidence="3" id="KW-1185">Reference proteome</keyword>
<protein>
    <submittedName>
        <fullName evidence="2">Uncharacterized protein</fullName>
    </submittedName>
</protein>
<proteinExistence type="predicted"/>
<comment type="caution">
    <text evidence="2">The sequence shown here is derived from an EMBL/GenBank/DDBJ whole genome shotgun (WGS) entry which is preliminary data.</text>
</comment>